<name>A0A5C5YRI0_9BACT</name>
<dbReference type="InterPro" id="IPR048423">
    <property type="entry name" value="DRL_cat"/>
</dbReference>
<evidence type="ECO:0000313" key="3">
    <source>
        <dbReference type="EMBL" id="TWT77495.1"/>
    </source>
</evidence>
<reference evidence="3 4" key="1">
    <citation type="submission" date="2019-02" db="EMBL/GenBank/DDBJ databases">
        <title>Deep-cultivation of Planctomycetes and their phenomic and genomic characterization uncovers novel biology.</title>
        <authorList>
            <person name="Wiegand S."/>
            <person name="Jogler M."/>
            <person name="Boedeker C."/>
            <person name="Pinto D."/>
            <person name="Vollmers J."/>
            <person name="Rivas-Marin E."/>
            <person name="Kohn T."/>
            <person name="Peeters S.H."/>
            <person name="Heuer A."/>
            <person name="Rast P."/>
            <person name="Oberbeckmann S."/>
            <person name="Bunk B."/>
            <person name="Jeske O."/>
            <person name="Meyerdierks A."/>
            <person name="Storesund J.E."/>
            <person name="Kallscheuer N."/>
            <person name="Luecker S."/>
            <person name="Lage O.M."/>
            <person name="Pohl T."/>
            <person name="Merkel B.J."/>
            <person name="Hornburger P."/>
            <person name="Mueller R.-W."/>
            <person name="Bruemmer F."/>
            <person name="Labrenz M."/>
            <person name="Spormann A.M."/>
            <person name="Op Den Camp H."/>
            <person name="Overmann J."/>
            <person name="Amann R."/>
            <person name="Jetten M.S.M."/>
            <person name="Mascher T."/>
            <person name="Medema M.H."/>
            <person name="Devos D.P."/>
            <person name="Kaster A.-K."/>
            <person name="Ovreas L."/>
            <person name="Rohde M."/>
            <person name="Galperin M.Y."/>
            <person name="Jogler C."/>
        </authorList>
    </citation>
    <scope>NUCLEOTIDE SEQUENCE [LARGE SCALE GENOMIC DNA]</scope>
    <source>
        <strain evidence="3 4">Pla123a</strain>
    </source>
</reference>
<evidence type="ECO:0000313" key="4">
    <source>
        <dbReference type="Proteomes" id="UP000318478"/>
    </source>
</evidence>
<dbReference type="Pfam" id="PF21135">
    <property type="entry name" value="DRL_cat"/>
    <property type="match status" value="1"/>
</dbReference>
<dbReference type="CDD" id="cd11616">
    <property type="entry name" value="SAF_DH_OX_like"/>
    <property type="match status" value="1"/>
</dbReference>
<dbReference type="SUPFAM" id="SSF51735">
    <property type="entry name" value="NAD(P)-binding Rossmann-fold domains"/>
    <property type="match status" value="1"/>
</dbReference>
<comment type="caution">
    <text evidence="3">The sequence shown here is derived from an EMBL/GenBank/DDBJ whole genome shotgun (WGS) entry which is preliminary data.</text>
</comment>
<dbReference type="InterPro" id="IPR005106">
    <property type="entry name" value="Asp/hSer_DH_NAD-bd"/>
</dbReference>
<dbReference type="PANTHER" id="PTHR37850">
    <property type="entry name" value="STRU PROTEIN"/>
    <property type="match status" value="1"/>
</dbReference>
<evidence type="ECO:0000259" key="1">
    <source>
        <dbReference type="Pfam" id="PF03447"/>
    </source>
</evidence>
<dbReference type="Gene3D" id="3.40.50.720">
    <property type="entry name" value="NAD(P)-binding Rossmann-like Domain"/>
    <property type="match status" value="1"/>
</dbReference>
<dbReference type="RefSeq" id="WP_197527859.1">
    <property type="nucleotide sequence ID" value="NZ_SJPO01000004.1"/>
</dbReference>
<sequence length="394" mass="42166">MARIGIVGTGFIVKQALQVIDDLRGSKPTGCAVANPLEVTRVLTRRPLDSVEGIRSELLTQSVDALIESSDIVFESTGDPLHATVVVERALRAGRKVVTMNAELHVTTGSYLAGLGYLSEADGDQPGALALLRNEALGMGFEPLAYVNIKGFLNHNPDPAEMKYWSERQGLSLVETTSFTDGTKLHVEQALCANAFDAAIAEEGLIGGAVGCIEETDYLAQRARKLGRPISDYVQCSTAPPGVFLLAEHPVSTTLPHYGPYEKLRTKGGAAYLLLRPYHLCGLEVAKSLQRTAAGAPPLLNNGEVPRVSVAAIAKKPLPRGAQFTHAIGGFEVRGSAVRTVERPDHVPIGLLQGARLKRPVDAGQIVDFDDVELPESRAASLWTDELLPRVIAS</sequence>
<dbReference type="GO" id="GO:0016491">
    <property type="term" value="F:oxidoreductase activity"/>
    <property type="evidence" value="ECO:0007669"/>
    <property type="project" value="InterPro"/>
</dbReference>
<dbReference type="AlphaFoldDB" id="A0A5C5YRI0"/>
<keyword evidence="4" id="KW-1185">Reference proteome</keyword>
<dbReference type="EMBL" id="SJPO01000004">
    <property type="protein sequence ID" value="TWT77495.1"/>
    <property type="molecule type" value="Genomic_DNA"/>
</dbReference>
<dbReference type="InterPro" id="IPR036291">
    <property type="entry name" value="NAD(P)-bd_dom_sf"/>
</dbReference>
<dbReference type="Pfam" id="PF03447">
    <property type="entry name" value="NAD_binding_3"/>
    <property type="match status" value="1"/>
</dbReference>
<protein>
    <submittedName>
        <fullName evidence="3">Homoserine dehydrogenase</fullName>
    </submittedName>
</protein>
<feature type="domain" description="Oxidoreductase DRL-like catalytic" evidence="2">
    <location>
        <begin position="123"/>
        <end position="285"/>
    </location>
</feature>
<gene>
    <name evidence="3" type="ORF">Pla123a_21560</name>
</gene>
<dbReference type="PANTHER" id="PTHR37850:SF1">
    <property type="entry name" value="SAF DOMAIN PROTEIN"/>
    <property type="match status" value="1"/>
</dbReference>
<organism evidence="3 4">
    <name type="scientific">Posidoniimonas polymericola</name>
    <dbReference type="NCBI Taxonomy" id="2528002"/>
    <lineage>
        <taxon>Bacteria</taxon>
        <taxon>Pseudomonadati</taxon>
        <taxon>Planctomycetota</taxon>
        <taxon>Planctomycetia</taxon>
        <taxon>Pirellulales</taxon>
        <taxon>Lacipirellulaceae</taxon>
        <taxon>Posidoniimonas</taxon>
    </lineage>
</organism>
<proteinExistence type="predicted"/>
<evidence type="ECO:0000259" key="2">
    <source>
        <dbReference type="Pfam" id="PF21135"/>
    </source>
</evidence>
<feature type="domain" description="Aspartate/homoserine dehydrogenase NAD-binding" evidence="1">
    <location>
        <begin position="8"/>
        <end position="106"/>
    </location>
</feature>
<dbReference type="Proteomes" id="UP000318478">
    <property type="component" value="Unassembled WGS sequence"/>
</dbReference>
<dbReference type="GO" id="GO:0050661">
    <property type="term" value="F:NADP binding"/>
    <property type="evidence" value="ECO:0007669"/>
    <property type="project" value="InterPro"/>
</dbReference>
<accession>A0A5C5YRI0</accession>